<evidence type="ECO:0000313" key="1">
    <source>
        <dbReference type="EMBL" id="RUL78774.1"/>
    </source>
</evidence>
<gene>
    <name evidence="1" type="ORF">EKH80_02885</name>
</gene>
<comment type="caution">
    <text evidence="1">The sequence shown here is derived from an EMBL/GenBank/DDBJ whole genome shotgun (WGS) entry which is preliminary data.</text>
</comment>
<accession>A0A3S0R5P7</accession>
<dbReference type="RefSeq" id="WP_126683233.1">
    <property type="nucleotide sequence ID" value="NZ_RYYV01000002.1"/>
</dbReference>
<protein>
    <submittedName>
        <fullName evidence="1">Uncharacterized protein</fullName>
    </submittedName>
</protein>
<sequence length="100" mass="11269">MTAQSLKSFLTNEFVDQASDTLAADGFISDEHDFAPYRETVSTHVESIQNALQDRGFDIELSAGFVKGKDTYAYFIYDTDRFVDSTAAKAAVSRWLDRRD</sequence>
<name>A0A3S0R5P7_9GAMM</name>
<proteinExistence type="predicted"/>
<reference evidence="1 2" key="1">
    <citation type="submission" date="2018-12" db="EMBL/GenBank/DDBJ databases">
        <title>Dyella dinghuensis sp. nov. DHOA06 and Dyella choica sp. nov. 4M-K27, isolated from forest soil.</title>
        <authorList>
            <person name="Qiu L.-H."/>
            <person name="Gao Z.-H."/>
        </authorList>
    </citation>
    <scope>NUCLEOTIDE SEQUENCE [LARGE SCALE GENOMIC DNA]</scope>
    <source>
        <strain evidence="1 2">4M-K27</strain>
    </source>
</reference>
<keyword evidence="2" id="KW-1185">Reference proteome</keyword>
<dbReference type="EMBL" id="RYYV01000002">
    <property type="protein sequence ID" value="RUL78774.1"/>
    <property type="molecule type" value="Genomic_DNA"/>
</dbReference>
<dbReference type="Proteomes" id="UP000274358">
    <property type="component" value="Unassembled WGS sequence"/>
</dbReference>
<organism evidence="1 2">
    <name type="scientific">Dyella choica</name>
    <dbReference type="NCBI Taxonomy" id="1927959"/>
    <lineage>
        <taxon>Bacteria</taxon>
        <taxon>Pseudomonadati</taxon>
        <taxon>Pseudomonadota</taxon>
        <taxon>Gammaproteobacteria</taxon>
        <taxon>Lysobacterales</taxon>
        <taxon>Rhodanobacteraceae</taxon>
        <taxon>Dyella</taxon>
    </lineage>
</organism>
<evidence type="ECO:0000313" key="2">
    <source>
        <dbReference type="Proteomes" id="UP000274358"/>
    </source>
</evidence>
<dbReference type="AlphaFoldDB" id="A0A3S0R5P7"/>